<dbReference type="GO" id="GO:0006094">
    <property type="term" value="P:gluconeogenesis"/>
    <property type="evidence" value="ECO:0007669"/>
    <property type="project" value="UniProtKB-KW"/>
</dbReference>
<dbReference type="InterPro" id="IPR005130">
    <property type="entry name" value="Ser_deHydtase-like_asu"/>
</dbReference>
<evidence type="ECO:0000256" key="2">
    <source>
        <dbReference type="ARBA" id="ARBA00004742"/>
    </source>
</evidence>
<keyword evidence="6" id="KW-0004">4Fe-4S</keyword>
<evidence type="ECO:0000256" key="11">
    <source>
        <dbReference type="ARBA" id="ARBA00049406"/>
    </source>
</evidence>
<evidence type="ECO:0000256" key="9">
    <source>
        <dbReference type="ARBA" id="ARBA00023014"/>
    </source>
</evidence>
<evidence type="ECO:0000313" key="13">
    <source>
        <dbReference type="EMBL" id="OGD17199.1"/>
    </source>
</evidence>
<dbReference type="PANTHER" id="PTHR30182">
    <property type="entry name" value="L-SERINE DEHYDRATASE"/>
    <property type="match status" value="1"/>
</dbReference>
<keyword evidence="7" id="KW-0479">Metal-binding</keyword>
<sequence>MRGPSSSHVAASVRIGNLARQLIGGRLKNVVIEFERQGAIAPTYHTQGTDIGLAAGLLGLQPDDQTLPISLEKAREENIGIKFKITDFIADHPNTIKMMLANQKGEKINLRAISVGGGLIEINKIDEFSLLICGDFYETLLFYSGITSKEAKKIVEQIKKEIKEIAYIDLSENSKQGQGIINLKSSSKLSPSKILWLQKLKNILYIKQLAPVMPVVSIKDCIVPYNTASKILSYWEKDGGELWELAALYESSRGKLTQAKIFSKMGEIVNILKSSIKTGLKGTFYQDRILGPQAWLIEKANRENKLIPGGALNHIIAFTMAMMEVKSSMGLIVAAPTAGSCGVIPGAILGTAQYMNLDDDKIIKAMLASGIIGVFISEQATFSAEVCGCQAECGAASAMAAAGLVQLIGGNVKQGIDAASIALQNMLGLICDPVANRVEVPCLGKNVMAATNAFAAANMIISGVDVVIPLDETIKAMYDVGVSLPAELRCTGRGGLSTTETALKIMGKMKS</sequence>
<dbReference type="AlphaFoldDB" id="A0A1F5AFC3"/>
<dbReference type="GO" id="GO:0046872">
    <property type="term" value="F:metal ion binding"/>
    <property type="evidence" value="ECO:0007669"/>
    <property type="project" value="UniProtKB-KW"/>
</dbReference>
<comment type="pathway">
    <text evidence="2">Carbohydrate biosynthesis; gluconeogenesis.</text>
</comment>
<evidence type="ECO:0000256" key="5">
    <source>
        <dbReference type="ARBA" id="ARBA00022432"/>
    </source>
</evidence>
<keyword evidence="10" id="KW-0456">Lyase</keyword>
<evidence type="ECO:0000256" key="7">
    <source>
        <dbReference type="ARBA" id="ARBA00022723"/>
    </source>
</evidence>
<dbReference type="InterPro" id="IPR051318">
    <property type="entry name" value="Fe-S_L-Ser"/>
</dbReference>
<accession>A0A1F5AFC3</accession>
<evidence type="ECO:0000259" key="12">
    <source>
        <dbReference type="Pfam" id="PF03313"/>
    </source>
</evidence>
<dbReference type="STRING" id="1797291.A2V47_06220"/>
<evidence type="ECO:0000256" key="1">
    <source>
        <dbReference type="ARBA" id="ARBA00001966"/>
    </source>
</evidence>
<comment type="similarity">
    <text evidence="3">Belongs to the iron-sulfur dependent L-serine dehydratase family.</text>
</comment>
<dbReference type="Pfam" id="PF03313">
    <property type="entry name" value="SDH_alpha"/>
    <property type="match status" value="1"/>
</dbReference>
<proteinExistence type="inferred from homology"/>
<comment type="cofactor">
    <cofactor evidence="1">
        <name>[4Fe-4S] cluster</name>
        <dbReference type="ChEBI" id="CHEBI:49883"/>
    </cofactor>
</comment>
<dbReference type="SUPFAM" id="SSF143548">
    <property type="entry name" value="Serine metabolism enzymes domain"/>
    <property type="match status" value="1"/>
</dbReference>
<protein>
    <recommendedName>
        <fullName evidence="4">L-serine ammonia-lyase</fullName>
        <ecNumber evidence="4">4.3.1.17</ecNumber>
    </recommendedName>
</protein>
<dbReference type="GO" id="GO:0051539">
    <property type="term" value="F:4 iron, 4 sulfur cluster binding"/>
    <property type="evidence" value="ECO:0007669"/>
    <property type="project" value="UniProtKB-KW"/>
</dbReference>
<evidence type="ECO:0000256" key="3">
    <source>
        <dbReference type="ARBA" id="ARBA00008636"/>
    </source>
</evidence>
<name>A0A1F5AFC3_9BACT</name>
<comment type="catalytic activity">
    <reaction evidence="11">
        <text>L-serine = pyruvate + NH4(+)</text>
        <dbReference type="Rhea" id="RHEA:19169"/>
        <dbReference type="ChEBI" id="CHEBI:15361"/>
        <dbReference type="ChEBI" id="CHEBI:28938"/>
        <dbReference type="ChEBI" id="CHEBI:33384"/>
        <dbReference type="EC" id="4.3.1.17"/>
    </reaction>
</comment>
<gene>
    <name evidence="13" type="ORF">A2V47_06220</name>
</gene>
<evidence type="ECO:0000313" key="14">
    <source>
        <dbReference type="Proteomes" id="UP000177701"/>
    </source>
</evidence>
<comment type="caution">
    <text evidence="13">The sequence shown here is derived from an EMBL/GenBank/DDBJ whole genome shotgun (WGS) entry which is preliminary data.</text>
</comment>
<dbReference type="EC" id="4.3.1.17" evidence="4"/>
<keyword evidence="8" id="KW-0408">Iron</keyword>
<evidence type="ECO:0000256" key="8">
    <source>
        <dbReference type="ARBA" id="ARBA00023004"/>
    </source>
</evidence>
<evidence type="ECO:0000256" key="6">
    <source>
        <dbReference type="ARBA" id="ARBA00022485"/>
    </source>
</evidence>
<dbReference type="InterPro" id="IPR029009">
    <property type="entry name" value="ASB_dom_sf"/>
</dbReference>
<dbReference type="GO" id="GO:0003941">
    <property type="term" value="F:L-serine ammonia-lyase activity"/>
    <property type="evidence" value="ECO:0007669"/>
    <property type="project" value="UniProtKB-EC"/>
</dbReference>
<organism evidence="13 14">
    <name type="scientific">Candidatus Sediminicultor quintus</name>
    <dbReference type="NCBI Taxonomy" id="1797291"/>
    <lineage>
        <taxon>Bacteria</taxon>
        <taxon>Pseudomonadati</taxon>
        <taxon>Atribacterota</taxon>
        <taxon>Candidatus Phoenicimicrobiia</taxon>
        <taxon>Candidatus Pheonicimicrobiales</taxon>
        <taxon>Candidatus Phoenicimicrobiaceae</taxon>
        <taxon>Candidatus Sediminicultor</taxon>
    </lineage>
</organism>
<dbReference type="Gene3D" id="3.30.1330.90">
    <property type="entry name" value="D-3-phosphoglycerate dehydrogenase, domain 3"/>
    <property type="match status" value="1"/>
</dbReference>
<dbReference type="Proteomes" id="UP000177701">
    <property type="component" value="Unassembled WGS sequence"/>
</dbReference>
<keyword evidence="9" id="KW-0411">Iron-sulfur</keyword>
<dbReference type="EMBL" id="MEYH01000014">
    <property type="protein sequence ID" value="OGD17199.1"/>
    <property type="molecule type" value="Genomic_DNA"/>
</dbReference>
<feature type="domain" description="Serine dehydratase-like alpha subunit" evidence="12">
    <location>
        <begin position="240"/>
        <end position="496"/>
    </location>
</feature>
<evidence type="ECO:0000256" key="10">
    <source>
        <dbReference type="ARBA" id="ARBA00023239"/>
    </source>
</evidence>
<keyword evidence="5" id="KW-0312">Gluconeogenesis</keyword>
<evidence type="ECO:0000256" key="4">
    <source>
        <dbReference type="ARBA" id="ARBA00012093"/>
    </source>
</evidence>
<reference evidence="13 14" key="1">
    <citation type="journal article" date="2016" name="Nat. Commun.">
        <title>Thousands of microbial genomes shed light on interconnected biogeochemical processes in an aquifer system.</title>
        <authorList>
            <person name="Anantharaman K."/>
            <person name="Brown C.T."/>
            <person name="Hug L.A."/>
            <person name="Sharon I."/>
            <person name="Castelle C.J."/>
            <person name="Probst A.J."/>
            <person name="Thomas B.C."/>
            <person name="Singh A."/>
            <person name="Wilkins M.J."/>
            <person name="Karaoz U."/>
            <person name="Brodie E.L."/>
            <person name="Williams K.H."/>
            <person name="Hubbard S.S."/>
            <person name="Banfield J.F."/>
        </authorList>
    </citation>
    <scope>NUCLEOTIDE SEQUENCE [LARGE SCALE GENOMIC DNA]</scope>
</reference>
<dbReference type="PANTHER" id="PTHR30182:SF1">
    <property type="entry name" value="L-SERINE DEHYDRATASE 1"/>
    <property type="match status" value="1"/>
</dbReference>